<dbReference type="GO" id="GO:0006457">
    <property type="term" value="P:protein folding"/>
    <property type="evidence" value="ECO:0007669"/>
    <property type="project" value="TreeGrafter"/>
</dbReference>
<dbReference type="Proteomes" id="UP001239445">
    <property type="component" value="Unassembled WGS sequence"/>
</dbReference>
<feature type="domain" description="DNL-type" evidence="6">
    <location>
        <begin position="78"/>
        <end position="173"/>
    </location>
</feature>
<dbReference type="GO" id="GO:0050821">
    <property type="term" value="P:protein stabilization"/>
    <property type="evidence" value="ECO:0007669"/>
    <property type="project" value="TreeGrafter"/>
</dbReference>
<feature type="compositionally biased region" description="Low complexity" evidence="5">
    <location>
        <begin position="67"/>
        <end position="76"/>
    </location>
</feature>
<feature type="region of interest" description="Disordered" evidence="5">
    <location>
        <begin position="175"/>
        <end position="216"/>
    </location>
</feature>
<dbReference type="InterPro" id="IPR007853">
    <property type="entry name" value="Znf_DNL-typ"/>
</dbReference>
<dbReference type="PANTHER" id="PTHR20922">
    <property type="entry name" value="DNL-TYPE ZINC FINGER PROTEIN"/>
    <property type="match status" value="1"/>
</dbReference>
<feature type="region of interest" description="Disordered" evidence="5">
    <location>
        <begin position="23"/>
        <end position="83"/>
    </location>
</feature>
<dbReference type="EMBL" id="MU839830">
    <property type="protein sequence ID" value="KAK1757930.1"/>
    <property type="molecule type" value="Genomic_DNA"/>
</dbReference>
<evidence type="ECO:0000313" key="8">
    <source>
        <dbReference type="Proteomes" id="UP001239445"/>
    </source>
</evidence>
<dbReference type="GO" id="GO:0008270">
    <property type="term" value="F:zinc ion binding"/>
    <property type="evidence" value="ECO:0007669"/>
    <property type="project" value="UniProtKB-KW"/>
</dbReference>
<dbReference type="GO" id="GO:0030150">
    <property type="term" value="P:protein import into mitochondrial matrix"/>
    <property type="evidence" value="ECO:0007669"/>
    <property type="project" value="TreeGrafter"/>
</dbReference>
<accession>A0AAJ0BHD0</accession>
<reference evidence="7" key="1">
    <citation type="submission" date="2023-06" db="EMBL/GenBank/DDBJ databases">
        <title>Genome-scale phylogeny and comparative genomics of the fungal order Sordariales.</title>
        <authorList>
            <consortium name="Lawrence Berkeley National Laboratory"/>
            <person name="Hensen N."/>
            <person name="Bonometti L."/>
            <person name="Westerberg I."/>
            <person name="Brannstrom I.O."/>
            <person name="Guillou S."/>
            <person name="Cros-Aarteil S."/>
            <person name="Calhoun S."/>
            <person name="Haridas S."/>
            <person name="Kuo A."/>
            <person name="Mondo S."/>
            <person name="Pangilinan J."/>
            <person name="Riley R."/>
            <person name="Labutti K."/>
            <person name="Andreopoulos B."/>
            <person name="Lipzen A."/>
            <person name="Chen C."/>
            <person name="Yanf M."/>
            <person name="Daum C."/>
            <person name="Ng V."/>
            <person name="Clum A."/>
            <person name="Steindorff A."/>
            <person name="Ohm R."/>
            <person name="Martin F."/>
            <person name="Silar P."/>
            <person name="Natvig D."/>
            <person name="Lalanne C."/>
            <person name="Gautier V."/>
            <person name="Ament-Velasquez S.L."/>
            <person name="Kruys A."/>
            <person name="Hutchinson M.I."/>
            <person name="Powell A.J."/>
            <person name="Barry K."/>
            <person name="Miller A.N."/>
            <person name="Grigoriev I.V."/>
            <person name="Debuchy R."/>
            <person name="Gladieux P."/>
            <person name="Thoren M.H."/>
            <person name="Johannesson H."/>
        </authorList>
    </citation>
    <scope>NUCLEOTIDE SEQUENCE</scope>
    <source>
        <strain evidence="7">PSN4</strain>
    </source>
</reference>
<keyword evidence="2 4" id="KW-0863">Zinc-finger</keyword>
<dbReference type="PANTHER" id="PTHR20922:SF13">
    <property type="entry name" value="DNL-TYPE ZINC FINGER PROTEIN"/>
    <property type="match status" value="1"/>
</dbReference>
<feature type="compositionally biased region" description="Pro residues" evidence="5">
    <location>
        <begin position="37"/>
        <end position="46"/>
    </location>
</feature>
<keyword evidence="8" id="KW-1185">Reference proteome</keyword>
<dbReference type="Pfam" id="PF05180">
    <property type="entry name" value="zf-DNL"/>
    <property type="match status" value="1"/>
</dbReference>
<evidence type="ECO:0000259" key="6">
    <source>
        <dbReference type="PROSITE" id="PS51501"/>
    </source>
</evidence>
<dbReference type="GO" id="GO:0051087">
    <property type="term" value="F:protein-folding chaperone binding"/>
    <property type="evidence" value="ECO:0007669"/>
    <property type="project" value="TreeGrafter"/>
</dbReference>
<gene>
    <name evidence="7" type="ORF">QBC47DRAFT_359139</name>
</gene>
<sequence length="216" mass="24239">MPSAARLLPAAPRLLAKFPSSTHSINRLSRAATRPRPFLPSRPPIHPASVRFQHTIPRPPTRTAQNPSSSESSEQKPSPPPQYELTFTCRPCNHRSRHRVSKHGYHHGSVLVTCPSCKNRHVISDHLRIFGDAKVTIEDILRERGQSIRKGTLGSSDDGEEDFEFWEDGEVVVRQRDHEEEHIKPREKKEGDDAPPGATFKSVRPGDGEKKTGEES</sequence>
<evidence type="ECO:0000256" key="5">
    <source>
        <dbReference type="SAM" id="MobiDB-lite"/>
    </source>
</evidence>
<evidence type="ECO:0000313" key="7">
    <source>
        <dbReference type="EMBL" id="KAK1757930.1"/>
    </source>
</evidence>
<protein>
    <submittedName>
        <fullName evidence="7">DNL zinc finger-domain-containing protein</fullName>
    </submittedName>
</protein>
<evidence type="ECO:0000256" key="1">
    <source>
        <dbReference type="ARBA" id="ARBA00022723"/>
    </source>
</evidence>
<dbReference type="PROSITE" id="PS51501">
    <property type="entry name" value="ZF_DNL"/>
    <property type="match status" value="1"/>
</dbReference>
<evidence type="ECO:0000256" key="3">
    <source>
        <dbReference type="ARBA" id="ARBA00022833"/>
    </source>
</evidence>
<organism evidence="7 8">
    <name type="scientific">Echria macrotheca</name>
    <dbReference type="NCBI Taxonomy" id="438768"/>
    <lineage>
        <taxon>Eukaryota</taxon>
        <taxon>Fungi</taxon>
        <taxon>Dikarya</taxon>
        <taxon>Ascomycota</taxon>
        <taxon>Pezizomycotina</taxon>
        <taxon>Sordariomycetes</taxon>
        <taxon>Sordariomycetidae</taxon>
        <taxon>Sordariales</taxon>
        <taxon>Schizotheciaceae</taxon>
        <taxon>Echria</taxon>
    </lineage>
</organism>
<feature type="compositionally biased region" description="Basic and acidic residues" evidence="5">
    <location>
        <begin position="175"/>
        <end position="192"/>
    </location>
</feature>
<keyword evidence="3" id="KW-0862">Zinc</keyword>
<name>A0AAJ0BHD0_9PEZI</name>
<comment type="caution">
    <text evidence="7">The sequence shown here is derived from an EMBL/GenBank/DDBJ whole genome shotgun (WGS) entry which is preliminary data.</text>
</comment>
<dbReference type="AlphaFoldDB" id="A0AAJ0BHD0"/>
<evidence type="ECO:0000256" key="4">
    <source>
        <dbReference type="PROSITE-ProRule" id="PRU00834"/>
    </source>
</evidence>
<dbReference type="InterPro" id="IPR024158">
    <property type="entry name" value="Mt_import_TIM15"/>
</dbReference>
<evidence type="ECO:0000256" key="2">
    <source>
        <dbReference type="ARBA" id="ARBA00022771"/>
    </source>
</evidence>
<keyword evidence="1" id="KW-0479">Metal-binding</keyword>
<feature type="compositionally biased region" description="Basic and acidic residues" evidence="5">
    <location>
        <begin position="204"/>
        <end position="216"/>
    </location>
</feature>
<proteinExistence type="predicted"/>
<dbReference type="GO" id="GO:0005739">
    <property type="term" value="C:mitochondrion"/>
    <property type="evidence" value="ECO:0007669"/>
    <property type="project" value="TreeGrafter"/>
</dbReference>